<keyword evidence="3 6" id="KW-1133">Transmembrane helix</keyword>
<dbReference type="Gene3D" id="2.30.29.30">
    <property type="entry name" value="Pleckstrin-homology domain (PH domain)/Phosphotyrosine-binding domain (PTB)"/>
    <property type="match status" value="1"/>
</dbReference>
<dbReference type="InterPro" id="IPR042067">
    <property type="entry name" value="Sip3_PH"/>
</dbReference>
<dbReference type="Pfam" id="PF00169">
    <property type="entry name" value="PH"/>
    <property type="match status" value="1"/>
</dbReference>
<evidence type="ECO:0000259" key="7">
    <source>
        <dbReference type="PROSITE" id="PS50003"/>
    </source>
</evidence>
<evidence type="ECO:0000259" key="8">
    <source>
        <dbReference type="PROSITE" id="PS51778"/>
    </source>
</evidence>
<evidence type="ECO:0000256" key="2">
    <source>
        <dbReference type="ARBA" id="ARBA00022692"/>
    </source>
</evidence>
<dbReference type="CDD" id="cd07609">
    <property type="entry name" value="BAR_SIP3_fungi"/>
    <property type="match status" value="1"/>
</dbReference>
<gene>
    <name evidence="9" type="ORF">HYPBUDRAFT_13634</name>
</gene>
<dbReference type="OrthoDB" id="10070851at2759"/>
<dbReference type="InterPro" id="IPR039463">
    <property type="entry name" value="Sip3/Lam1_BAR"/>
</dbReference>
<feature type="compositionally biased region" description="Polar residues" evidence="5">
    <location>
        <begin position="45"/>
        <end position="82"/>
    </location>
</feature>
<keyword evidence="4 6" id="KW-0472">Membrane</keyword>
<protein>
    <submittedName>
        <fullName evidence="9">Uncharacterized protein</fullName>
    </submittedName>
</protein>
<dbReference type="InterPro" id="IPR027267">
    <property type="entry name" value="AH/BAR_dom_sf"/>
</dbReference>
<feature type="compositionally biased region" description="Polar residues" evidence="5">
    <location>
        <begin position="1"/>
        <end position="17"/>
    </location>
</feature>
<dbReference type="PROSITE" id="PS51778">
    <property type="entry name" value="VAST"/>
    <property type="match status" value="1"/>
</dbReference>
<dbReference type="Pfam" id="PF16016">
    <property type="entry name" value="VASt"/>
    <property type="match status" value="1"/>
</dbReference>
<dbReference type="GO" id="GO:0005737">
    <property type="term" value="C:cytoplasm"/>
    <property type="evidence" value="ECO:0007669"/>
    <property type="project" value="InterPro"/>
</dbReference>
<evidence type="ECO:0000256" key="5">
    <source>
        <dbReference type="SAM" id="MobiDB-lite"/>
    </source>
</evidence>
<dbReference type="PROSITE" id="PS50003">
    <property type="entry name" value="PH_DOMAIN"/>
    <property type="match status" value="1"/>
</dbReference>
<feature type="region of interest" description="Disordered" evidence="5">
    <location>
        <begin position="1"/>
        <end position="84"/>
    </location>
</feature>
<dbReference type="SUPFAM" id="SSF103657">
    <property type="entry name" value="BAR/IMD domain-like"/>
    <property type="match status" value="1"/>
</dbReference>
<evidence type="ECO:0000256" key="4">
    <source>
        <dbReference type="ARBA" id="ARBA00023136"/>
    </source>
</evidence>
<proteinExistence type="predicted"/>
<evidence type="ECO:0000313" key="10">
    <source>
        <dbReference type="Proteomes" id="UP000095085"/>
    </source>
</evidence>
<evidence type="ECO:0000313" key="9">
    <source>
        <dbReference type="EMBL" id="ODV64935.1"/>
    </source>
</evidence>
<keyword evidence="2 6" id="KW-0812">Transmembrane</keyword>
<feature type="domain" description="PH" evidence="7">
    <location>
        <begin position="375"/>
        <end position="476"/>
    </location>
</feature>
<dbReference type="CDD" id="cd13280">
    <property type="entry name" value="PH_SIP3"/>
    <property type="match status" value="1"/>
</dbReference>
<keyword evidence="10" id="KW-1185">Reference proteome</keyword>
<sequence length="1293" mass="148603">MAPAINSRSRPRASTVQGKPGSRPSPSPVQPRSYSQQFVKPIGQTKVQTQNQDQKFNLSKNQSSMSTSKATGPDSTITSNENAKNHVPRQFKLISVKFKEAALDSPSFRASVNHIDSQIDNIDKWLRAIDSSVKKIPRYIKELQTFGNSFLEHLVPTFIQDGLIDQEYTVQALKSTSDSLTKLWGDSLAALSINTYVNENLNRKLFKVIQHYQNVRTEFEIAQQKYDQYLAIYVSTPKIKEASIVIEDAKQLFEVRKDYIHSCLKLVTEISALENQIDRSLVRYCSDIWKSKRTNLISIEAFDPIFSVHSSKIKKIQGWCDSYSSAIEKLKDDMLVARDQVEESAKVQFSPSMDVNDYKISLINSKVLDDITDLGFEKHGYLFMKTYVEKASKPIWVKRWVFIKGGVFGLLVLSPSQTFVQESDKIGILLCNVKYAPHEDRKFCFEIKTIDHTFVFQAETLLDLKSWLKIFQNEKERILKENDPQNNDLINLASGRYPPIVTEFASTLNTSTDREFTNTKVINTAGQIITSSKLSHQIEHDERFFKRHIYYQIPQVRPPFMTDQTKSSIIAYSLAAANTLPTALTANIWGSANWGLYYLHEVPPLEREHPYLNEALDSVDRETLNLDGDKEGINYPDYYPYELVPLDIQMRALFETAVSPGELCLFSYRCIWSPNSHQELSGRCFITNRHVYFYMQSLGFIALTKLPIEHLVAVDYSTKKNHDMLKIYNMNGVVKMKLFLDDGKLIKRKLTYLLENNASDHPKHFHEVINNLVKLENQHQLELKNEARNTVIATNLGIPVDLLNLRQHQLHLQQQRELQGEDYNEELLPTDFNSFTISAKDSIKTPKKLEFSDVSKLVIEQVYNAPPKALFHSLLGDDTNLLESYIQLIRLESVIKAPWQRKDGKLIRQYNCGVIHDGRKSGTIQFTDTIEVLIENEYYIFTHAKSSFKLLYYGTPASVEFRYVLSKVHGNRTKVSIYSRCEFHGKLLISKLVKPLAYSISRKEARQVEKALHDVVRSVGNRGNILKAINIYGKLSFSESDIVAEKVKPITMRPTFFIKFILGNCCMFVLSHVSNIFHFVLNLLITLLKSIRLNQVLILIIGLLSVLNLFLSTKTTTAYWATRRANNVARDFLMKDPVMLKRAIYLKDTQDMINSHNNISNNGEESPCYKSFKDVSFIMNYDKFDNWNKEYGDESTKLVAQGLKKTFQEIGIKRHKLLVDLRMLNEMEEELGKAEWRNWIMNELGKCAYIKSNLFDQVQNLGEDTDDLNSGIDSVMQFCHSCEQDLKYLDSLL</sequence>
<name>A0A1E4RCS4_9ASCO</name>
<dbReference type="GeneID" id="30994154"/>
<dbReference type="InterPro" id="IPR001849">
    <property type="entry name" value="PH_domain"/>
</dbReference>
<organism evidence="9 10">
    <name type="scientific">Hyphopichia burtonii NRRL Y-1933</name>
    <dbReference type="NCBI Taxonomy" id="984485"/>
    <lineage>
        <taxon>Eukaryota</taxon>
        <taxon>Fungi</taxon>
        <taxon>Dikarya</taxon>
        <taxon>Ascomycota</taxon>
        <taxon>Saccharomycotina</taxon>
        <taxon>Pichiomycetes</taxon>
        <taxon>Debaryomycetaceae</taxon>
        <taxon>Hyphopichia</taxon>
    </lineage>
</organism>
<dbReference type="RefSeq" id="XP_020074002.1">
    <property type="nucleotide sequence ID" value="XM_020219604.1"/>
</dbReference>
<dbReference type="Proteomes" id="UP000095085">
    <property type="component" value="Unassembled WGS sequence"/>
</dbReference>
<dbReference type="InterPro" id="IPR031968">
    <property type="entry name" value="VASt"/>
</dbReference>
<dbReference type="Pfam" id="PF16746">
    <property type="entry name" value="BAR_3"/>
    <property type="match status" value="1"/>
</dbReference>
<comment type="subcellular location">
    <subcellularLocation>
        <location evidence="1">Membrane</location>
    </subcellularLocation>
</comment>
<evidence type="ECO:0000256" key="6">
    <source>
        <dbReference type="SAM" id="Phobius"/>
    </source>
</evidence>
<dbReference type="EMBL" id="KV454546">
    <property type="protein sequence ID" value="ODV64935.1"/>
    <property type="molecule type" value="Genomic_DNA"/>
</dbReference>
<dbReference type="PANTHER" id="PTHR14248">
    <property type="entry name" value="CYCLIN Y, ISOFORM A"/>
    <property type="match status" value="1"/>
</dbReference>
<dbReference type="InterPro" id="IPR004148">
    <property type="entry name" value="BAR_dom"/>
</dbReference>
<dbReference type="SMART" id="SM00233">
    <property type="entry name" value="PH"/>
    <property type="match status" value="1"/>
</dbReference>
<dbReference type="STRING" id="984485.A0A1E4RCS4"/>
<dbReference type="GO" id="GO:0016020">
    <property type="term" value="C:membrane"/>
    <property type="evidence" value="ECO:0007669"/>
    <property type="project" value="UniProtKB-SubCell"/>
</dbReference>
<accession>A0A1E4RCS4</accession>
<evidence type="ECO:0000256" key="3">
    <source>
        <dbReference type="ARBA" id="ARBA00022989"/>
    </source>
</evidence>
<evidence type="ECO:0000256" key="1">
    <source>
        <dbReference type="ARBA" id="ARBA00004370"/>
    </source>
</evidence>
<dbReference type="Gene3D" id="1.20.1270.60">
    <property type="entry name" value="Arfaptin homology (AH) domain/BAR domain"/>
    <property type="match status" value="1"/>
</dbReference>
<dbReference type="SUPFAM" id="SSF50729">
    <property type="entry name" value="PH domain-like"/>
    <property type="match status" value="1"/>
</dbReference>
<feature type="domain" description="VASt" evidence="8">
    <location>
        <begin position="854"/>
        <end position="1020"/>
    </location>
</feature>
<dbReference type="InterPro" id="IPR011993">
    <property type="entry name" value="PH-like_dom_sf"/>
</dbReference>
<feature type="transmembrane region" description="Helical" evidence="6">
    <location>
        <begin position="1093"/>
        <end position="1111"/>
    </location>
</feature>
<reference evidence="10" key="1">
    <citation type="submission" date="2016-05" db="EMBL/GenBank/DDBJ databases">
        <title>Comparative genomics of biotechnologically important yeasts.</title>
        <authorList>
            <consortium name="DOE Joint Genome Institute"/>
            <person name="Riley R."/>
            <person name="Haridas S."/>
            <person name="Wolfe K.H."/>
            <person name="Lopes M.R."/>
            <person name="Hittinger C.T."/>
            <person name="Goker M."/>
            <person name="Salamov A."/>
            <person name="Wisecaver J."/>
            <person name="Long T.M."/>
            <person name="Aerts A.L."/>
            <person name="Barry K."/>
            <person name="Choi C."/>
            <person name="Clum A."/>
            <person name="Coughlan A.Y."/>
            <person name="Deshpande S."/>
            <person name="Douglass A.P."/>
            <person name="Hanson S.J."/>
            <person name="Klenk H.-P."/>
            <person name="Labutti K."/>
            <person name="Lapidus A."/>
            <person name="Lindquist E."/>
            <person name="Lipzen A."/>
            <person name="Meier-Kolthoff J.P."/>
            <person name="Ohm R.A."/>
            <person name="Otillar R.P."/>
            <person name="Pangilinan J."/>
            <person name="Peng Y."/>
            <person name="Rokas A."/>
            <person name="Rosa C.A."/>
            <person name="Scheuner C."/>
            <person name="Sibirny A.A."/>
            <person name="Slot J.C."/>
            <person name="Stielow J.B."/>
            <person name="Sun H."/>
            <person name="Kurtzman C.P."/>
            <person name="Blackwell M."/>
            <person name="Grigoriev I.V."/>
            <person name="Jeffries T.W."/>
        </authorList>
    </citation>
    <scope>NUCLEOTIDE SEQUENCE [LARGE SCALE GENOMIC DNA]</scope>
    <source>
        <strain evidence="10">NRRL Y-1933</strain>
    </source>
</reference>